<feature type="compositionally biased region" description="Low complexity" evidence="1">
    <location>
        <begin position="352"/>
        <end position="368"/>
    </location>
</feature>
<accession>A0ABN9WDR4</accession>
<organism evidence="2 3">
    <name type="scientific">Prorocentrum cordatum</name>
    <dbReference type="NCBI Taxonomy" id="2364126"/>
    <lineage>
        <taxon>Eukaryota</taxon>
        <taxon>Sar</taxon>
        <taxon>Alveolata</taxon>
        <taxon>Dinophyceae</taxon>
        <taxon>Prorocentrales</taxon>
        <taxon>Prorocentraceae</taxon>
        <taxon>Prorocentrum</taxon>
    </lineage>
</organism>
<feature type="region of interest" description="Disordered" evidence="1">
    <location>
        <begin position="292"/>
        <end position="375"/>
    </location>
</feature>
<evidence type="ECO:0000256" key="1">
    <source>
        <dbReference type="SAM" id="MobiDB-lite"/>
    </source>
</evidence>
<reference evidence="2" key="1">
    <citation type="submission" date="2023-10" db="EMBL/GenBank/DDBJ databases">
        <authorList>
            <person name="Chen Y."/>
            <person name="Shah S."/>
            <person name="Dougan E. K."/>
            <person name="Thang M."/>
            <person name="Chan C."/>
        </authorList>
    </citation>
    <scope>NUCLEOTIDE SEQUENCE [LARGE SCALE GENOMIC DNA]</scope>
</reference>
<proteinExistence type="predicted"/>
<protein>
    <submittedName>
        <fullName evidence="2">Uncharacterized protein</fullName>
    </submittedName>
</protein>
<feature type="compositionally biased region" description="Low complexity" evidence="1">
    <location>
        <begin position="292"/>
        <end position="324"/>
    </location>
</feature>
<feature type="compositionally biased region" description="Basic and acidic residues" evidence="1">
    <location>
        <begin position="156"/>
        <end position="185"/>
    </location>
</feature>
<evidence type="ECO:0000313" key="3">
    <source>
        <dbReference type="Proteomes" id="UP001189429"/>
    </source>
</evidence>
<gene>
    <name evidence="2" type="ORF">PCOR1329_LOCUS66417</name>
</gene>
<feature type="region of interest" description="Disordered" evidence="1">
    <location>
        <begin position="156"/>
        <end position="202"/>
    </location>
</feature>
<feature type="non-terminal residue" evidence="2">
    <location>
        <position position="1"/>
    </location>
</feature>
<dbReference type="EMBL" id="CAUYUJ010018554">
    <property type="protein sequence ID" value="CAK0884475.1"/>
    <property type="molecule type" value="Genomic_DNA"/>
</dbReference>
<comment type="caution">
    <text evidence="2">The sequence shown here is derived from an EMBL/GenBank/DDBJ whole genome shotgun (WGS) entry which is preliminary data.</text>
</comment>
<evidence type="ECO:0000313" key="2">
    <source>
        <dbReference type="EMBL" id="CAK0884475.1"/>
    </source>
</evidence>
<sequence length="479" mass="50900">RQRRSWRRRVVGTVGAQGNAACGEERGRATAWRAAQSSRQGAGDCKGARWAASVPTRGRPRWQRCLREGAVASDGGQLLSMTPCRVTLPGGRKFQQQVTCDSKSEQTAARLCRLIYHMWEKGASEDAVKVYRTQICAAWNAHRKLALVKDETPEKEFKGSKSCDKRAKQHKKDNDKSCDKRDKQQGEGSSAGSRGRQAAPQQGLALDIGDAKESSAAWTRVWWHQSRCHWFFRWSTDKVTITFQVTERAAQGDRELAARICRRCFEKIEAGGTKEEADALKKDLLERCCARPAAGPRSPSRPAAAPASGAAAPAAASGATPGAKEGPGEEKGEDSETDQESESSRSGGGSSGSSSSGSDSDADAASGSESDDSCLFEKESGAQAPVAAGSGTAADSGSLPANWEAVGRRKPPVLLLLQRLHRGVAVGDAENVRAPPLAHASLAVSVASSPPVPPLSLSLLSLPLRTLERCTDVAGRGVC</sequence>
<name>A0ABN9WDR4_9DINO</name>
<keyword evidence="3" id="KW-1185">Reference proteome</keyword>
<feature type="compositionally biased region" description="Acidic residues" evidence="1">
    <location>
        <begin position="331"/>
        <end position="341"/>
    </location>
</feature>
<dbReference type="Proteomes" id="UP001189429">
    <property type="component" value="Unassembled WGS sequence"/>
</dbReference>